<comment type="caution">
    <text evidence="1">The sequence shown here is derived from an EMBL/GenBank/DDBJ whole genome shotgun (WGS) entry which is preliminary data.</text>
</comment>
<sequence length="769" mass="80399">MTKKRRLFKRVLFSCLAVCLAVILAGLGTLGGGTDRDRSMAAEAGSGKETEKQGGGAAKVQGKDEVIYASLEAGGALKGIYVVNCLEVAEGGTIQDYGAYSQILNLTDTSEMKYKYGIVSAEAEAGRFYYQGNVEEGSLPWDISITYRLDGREVTAEEAAGQNGRLEISILTKPNGSGSLFYENYLLQISLTLDTSVCRNIEAEDASIADAGENKQITFTALPGKEGSFSVGADVSGFRMNGMSIAAVPFSMAFDLPDMSSMTEQLGELSDGIASLNEGTEELKEGAASLAEGAGALKEGSASYKDGLENLGSGITGLKNGGSQLGGGLSMLNAGALGLNSGMEDYWTGLSEFVSGLSQMKEGSGEYRSGIESVAGQSGNLTEGSQAVKDGLASMAEQLAGKLGSLAEESGQTGEGLGAGAAAGNGNALEQLAALPDALRGFADGLAGIKSGITGLSGNYGTMFTNLDKVITAIPEIDETALAGLGTDNETVNQLVASYRAAQTVKQTYIQMKEGLVSVQSSMDDMADALSSIETALRDTADQIEEALKGMDLSSIMDALKELNGGIAELSARYGEFHQGLLDYTEGVELLSQSYGSLDDGILDAVSGGNSLKDGFGELQSGAGGLSEGLSSTAKGFDSLMDGIGSLAEGTGALLDGYGQVDSGIGEIASGTDGVSEGMAGLQDGTRKMHLETKDIPEKIQEEIDKLLEDYDKSDFRPESFVSEKNQNVELVQFVISTDPIEKEEIEEPKTEEEETKTPWDRFLNLFRK</sequence>
<name>A0AAP2W7Y6_9FIRM</name>
<reference evidence="1 2" key="1">
    <citation type="submission" date="2021-11" db="EMBL/GenBank/DDBJ databases">
        <title>Lacrimispora sp. nov. NSJ-141 isolated from human feces.</title>
        <authorList>
            <person name="Abdugheni R."/>
        </authorList>
    </citation>
    <scope>NUCLEOTIDE SEQUENCE [LARGE SCALE GENOMIC DNA]</scope>
    <source>
        <strain evidence="1 2">NSJ-141</strain>
    </source>
</reference>
<dbReference type="InterPro" id="IPR023908">
    <property type="entry name" value="xxxLxxG_rpt"/>
</dbReference>
<gene>
    <name evidence="1" type="ORF">LQE92_09685</name>
</gene>
<organism evidence="1 2">
    <name type="scientific">Lientehia hominis</name>
    <dbReference type="NCBI Taxonomy" id="2897778"/>
    <lineage>
        <taxon>Bacteria</taxon>
        <taxon>Bacillati</taxon>
        <taxon>Bacillota</taxon>
        <taxon>Clostridia</taxon>
        <taxon>Lachnospirales</taxon>
        <taxon>Lachnospiraceae</taxon>
        <taxon>Lientehia</taxon>
    </lineage>
</organism>
<dbReference type="AlphaFoldDB" id="A0AAP2W7Y6"/>
<dbReference type="InterPro" id="IPR011049">
    <property type="entry name" value="Serralysin-like_metalloprot_C"/>
</dbReference>
<evidence type="ECO:0000313" key="1">
    <source>
        <dbReference type="EMBL" id="MCD2492898.1"/>
    </source>
</evidence>
<dbReference type="Proteomes" id="UP001299265">
    <property type="component" value="Unassembled WGS sequence"/>
</dbReference>
<dbReference type="NCBIfam" id="TIGR03057">
    <property type="entry name" value="xxxLxxG_by_4"/>
    <property type="match status" value="1"/>
</dbReference>
<accession>A0AAP2W7Y6</accession>
<proteinExistence type="predicted"/>
<evidence type="ECO:0000313" key="2">
    <source>
        <dbReference type="Proteomes" id="UP001299265"/>
    </source>
</evidence>
<dbReference type="RefSeq" id="WP_231062778.1">
    <property type="nucleotide sequence ID" value="NZ_JAJNOR010000005.1"/>
</dbReference>
<dbReference type="EMBL" id="JAJNOR010000005">
    <property type="protein sequence ID" value="MCD2492898.1"/>
    <property type="molecule type" value="Genomic_DNA"/>
</dbReference>
<evidence type="ECO:0008006" key="3">
    <source>
        <dbReference type="Google" id="ProtNLM"/>
    </source>
</evidence>
<keyword evidence="2" id="KW-1185">Reference proteome</keyword>
<dbReference type="SUPFAM" id="SSF101967">
    <property type="entry name" value="Adhesin YadA, collagen-binding domain"/>
    <property type="match status" value="1"/>
</dbReference>
<protein>
    <recommendedName>
        <fullName evidence="3">X-X-X-Leu-X-X-Gly heptad repeats</fullName>
    </recommendedName>
</protein>